<sequence length="580" mass="65143">MNEKISKSIYKKNIGLFILSCLLGIMTSILFIALAIILQKFIDYSINKDIDNIIKVTTVSVILLPLGAVGMYVGYAVKNLYTKRATLNLKNTLVENILRLDMRSFNKESNGTYISRLSNDITIIQNDYIKGTVEIFVQLAMLVGGVLAMFIINSFLALSILLTCIIPLAVSSIFNNRMQKAQGEVAEQNKNYVSFIKDILSGNQVVKSFNIEKEIFERAKAKANKQEKAKMVYENLLSLIMSLTDISTFLVAVVIFIVGTQQLMKGEITVGEIMAFIQLLNCVTVPINRLITGFTKRQASRALLMNFNKIGEAKTDQTQRVDIPKFSNKISLNGLSLSVDGKKILDDINFEFEYGKSYAIVGTSGSGKTTLLKMLTGFYDGYEGNIRYDGVDLEKISDQSIFQNVSFIHQDCFIFDDTIEQNIKLFRECDTDEFEQVIKKSMLQKLIHDRGGFDVLCGENGIHFSGGEKQRISIARALLRKSPILLMDEATSALDNQTASDLECMLSEMQGITRISITHRLDESILSGYDEIVLLNNGKIEEHGTYHKLMEAKQRFYALSMLSRHNNDLLIEKGITSLVF</sequence>
<evidence type="ECO:0000256" key="4">
    <source>
        <dbReference type="ARBA" id="ARBA00022840"/>
    </source>
</evidence>
<dbReference type="InterPro" id="IPR011527">
    <property type="entry name" value="ABC1_TM_dom"/>
</dbReference>
<gene>
    <name evidence="10" type="ORF">BK732_03505</name>
</gene>
<dbReference type="CDD" id="cd07346">
    <property type="entry name" value="ABC_6TM_exporters"/>
    <property type="match status" value="1"/>
</dbReference>
<name>A0A243AP94_BACTU</name>
<evidence type="ECO:0000259" key="8">
    <source>
        <dbReference type="PROSITE" id="PS50893"/>
    </source>
</evidence>
<dbReference type="PROSITE" id="PS50929">
    <property type="entry name" value="ABC_TM1F"/>
    <property type="match status" value="1"/>
</dbReference>
<dbReference type="PROSITE" id="PS50893">
    <property type="entry name" value="ABC_TRANSPORTER_2"/>
    <property type="match status" value="1"/>
</dbReference>
<dbReference type="Pfam" id="PF00005">
    <property type="entry name" value="ABC_tran"/>
    <property type="match status" value="1"/>
</dbReference>
<dbReference type="RefSeq" id="WP_088031006.1">
    <property type="nucleotide sequence ID" value="NZ_NFDG01000025.1"/>
</dbReference>
<reference evidence="10 11" key="1">
    <citation type="submission" date="2016-10" db="EMBL/GenBank/DDBJ databases">
        <title>Comparative genomics of Bacillus thuringiensis reveals a path to pathogens against multiple invertebrate hosts.</title>
        <authorList>
            <person name="Zheng J."/>
            <person name="Gao Q."/>
            <person name="Liu H."/>
            <person name="Peng D."/>
            <person name="Ruan L."/>
            <person name="Sun M."/>
        </authorList>
    </citation>
    <scope>NUCLEOTIDE SEQUENCE [LARGE SCALE GENOMIC DNA]</scope>
    <source>
        <strain evidence="10">BGSC 4BM1</strain>
    </source>
</reference>
<dbReference type="InterPro" id="IPR036640">
    <property type="entry name" value="ABC1_TM_sf"/>
</dbReference>
<feature type="domain" description="ABC transporter" evidence="8">
    <location>
        <begin position="330"/>
        <end position="562"/>
    </location>
</feature>
<feature type="domain" description="ABC transmembrane type-1" evidence="9">
    <location>
        <begin position="18"/>
        <end position="299"/>
    </location>
</feature>
<keyword evidence="6 7" id="KW-0472">Membrane</keyword>
<dbReference type="EMBL" id="NFDG01000025">
    <property type="protein sequence ID" value="OTY28100.1"/>
    <property type="molecule type" value="Genomic_DNA"/>
</dbReference>
<evidence type="ECO:0000256" key="6">
    <source>
        <dbReference type="ARBA" id="ARBA00023136"/>
    </source>
</evidence>
<feature type="transmembrane region" description="Helical" evidence="7">
    <location>
        <begin position="236"/>
        <end position="258"/>
    </location>
</feature>
<keyword evidence="2 7" id="KW-0812">Transmembrane</keyword>
<evidence type="ECO:0000256" key="7">
    <source>
        <dbReference type="SAM" id="Phobius"/>
    </source>
</evidence>
<dbReference type="GO" id="GO:0016887">
    <property type="term" value="F:ATP hydrolysis activity"/>
    <property type="evidence" value="ECO:0007669"/>
    <property type="project" value="InterPro"/>
</dbReference>
<proteinExistence type="predicted"/>
<comment type="subcellular location">
    <subcellularLocation>
        <location evidence="1">Cell membrane</location>
        <topology evidence="1">Multi-pass membrane protein</topology>
    </subcellularLocation>
</comment>
<dbReference type="SUPFAM" id="SSF52540">
    <property type="entry name" value="P-loop containing nucleoside triphosphate hydrolases"/>
    <property type="match status" value="1"/>
</dbReference>
<dbReference type="InterPro" id="IPR027417">
    <property type="entry name" value="P-loop_NTPase"/>
</dbReference>
<comment type="caution">
    <text evidence="10">The sequence shown here is derived from an EMBL/GenBank/DDBJ whole genome shotgun (WGS) entry which is preliminary data.</text>
</comment>
<dbReference type="Gene3D" id="1.20.1560.10">
    <property type="entry name" value="ABC transporter type 1, transmembrane domain"/>
    <property type="match status" value="1"/>
</dbReference>
<dbReference type="Proteomes" id="UP000194860">
    <property type="component" value="Unassembled WGS sequence"/>
</dbReference>
<evidence type="ECO:0000256" key="2">
    <source>
        <dbReference type="ARBA" id="ARBA00022692"/>
    </source>
</evidence>
<dbReference type="InterPro" id="IPR017871">
    <property type="entry name" value="ABC_transporter-like_CS"/>
</dbReference>
<dbReference type="Pfam" id="PF00664">
    <property type="entry name" value="ABC_membrane"/>
    <property type="match status" value="1"/>
</dbReference>
<dbReference type="InterPro" id="IPR039421">
    <property type="entry name" value="Type_1_exporter"/>
</dbReference>
<dbReference type="PROSITE" id="PS00211">
    <property type="entry name" value="ABC_TRANSPORTER_1"/>
    <property type="match status" value="1"/>
</dbReference>
<dbReference type="GO" id="GO:0005886">
    <property type="term" value="C:plasma membrane"/>
    <property type="evidence" value="ECO:0007669"/>
    <property type="project" value="UniProtKB-SubCell"/>
</dbReference>
<evidence type="ECO:0000313" key="10">
    <source>
        <dbReference type="EMBL" id="OTY28100.1"/>
    </source>
</evidence>
<protein>
    <submittedName>
        <fullName evidence="10">ABC transporter permease</fullName>
    </submittedName>
</protein>
<dbReference type="SMART" id="SM00382">
    <property type="entry name" value="AAA"/>
    <property type="match status" value="1"/>
</dbReference>
<evidence type="ECO:0000256" key="3">
    <source>
        <dbReference type="ARBA" id="ARBA00022741"/>
    </source>
</evidence>
<feature type="transmembrane region" description="Helical" evidence="7">
    <location>
        <begin position="14"/>
        <end position="38"/>
    </location>
</feature>
<dbReference type="PANTHER" id="PTHR43394:SF1">
    <property type="entry name" value="ATP-BINDING CASSETTE SUB-FAMILY B MEMBER 10, MITOCHONDRIAL"/>
    <property type="match status" value="1"/>
</dbReference>
<dbReference type="CDD" id="cd03228">
    <property type="entry name" value="ABCC_MRP_Like"/>
    <property type="match status" value="1"/>
</dbReference>
<keyword evidence="3" id="KW-0547">Nucleotide-binding</keyword>
<dbReference type="SUPFAM" id="SSF90123">
    <property type="entry name" value="ABC transporter transmembrane region"/>
    <property type="match status" value="1"/>
</dbReference>
<evidence type="ECO:0000256" key="1">
    <source>
        <dbReference type="ARBA" id="ARBA00004651"/>
    </source>
</evidence>
<evidence type="ECO:0000259" key="9">
    <source>
        <dbReference type="PROSITE" id="PS50929"/>
    </source>
</evidence>
<feature type="transmembrane region" description="Helical" evidence="7">
    <location>
        <begin position="146"/>
        <end position="170"/>
    </location>
</feature>
<keyword evidence="5 7" id="KW-1133">Transmembrane helix</keyword>
<dbReference type="GO" id="GO:0015421">
    <property type="term" value="F:ABC-type oligopeptide transporter activity"/>
    <property type="evidence" value="ECO:0007669"/>
    <property type="project" value="TreeGrafter"/>
</dbReference>
<dbReference type="InterPro" id="IPR003439">
    <property type="entry name" value="ABC_transporter-like_ATP-bd"/>
</dbReference>
<dbReference type="InterPro" id="IPR003593">
    <property type="entry name" value="AAA+_ATPase"/>
</dbReference>
<dbReference type="GO" id="GO:0005524">
    <property type="term" value="F:ATP binding"/>
    <property type="evidence" value="ECO:0007669"/>
    <property type="project" value="UniProtKB-KW"/>
</dbReference>
<dbReference type="PANTHER" id="PTHR43394">
    <property type="entry name" value="ATP-DEPENDENT PERMEASE MDL1, MITOCHONDRIAL"/>
    <property type="match status" value="1"/>
</dbReference>
<dbReference type="Gene3D" id="3.40.50.300">
    <property type="entry name" value="P-loop containing nucleotide triphosphate hydrolases"/>
    <property type="match status" value="1"/>
</dbReference>
<dbReference type="AlphaFoldDB" id="A0A243AP94"/>
<organism evidence="10 11">
    <name type="scientific">Bacillus thuringiensis serovar navarrensis</name>
    <dbReference type="NCBI Taxonomy" id="339658"/>
    <lineage>
        <taxon>Bacteria</taxon>
        <taxon>Bacillati</taxon>
        <taxon>Bacillota</taxon>
        <taxon>Bacilli</taxon>
        <taxon>Bacillales</taxon>
        <taxon>Bacillaceae</taxon>
        <taxon>Bacillus</taxon>
        <taxon>Bacillus cereus group</taxon>
    </lineage>
</organism>
<keyword evidence="4" id="KW-0067">ATP-binding</keyword>
<evidence type="ECO:0000256" key="5">
    <source>
        <dbReference type="ARBA" id="ARBA00022989"/>
    </source>
</evidence>
<accession>A0A243AP94</accession>
<evidence type="ECO:0000313" key="11">
    <source>
        <dbReference type="Proteomes" id="UP000194860"/>
    </source>
</evidence>
<feature type="transmembrane region" description="Helical" evidence="7">
    <location>
        <begin position="59"/>
        <end position="77"/>
    </location>
</feature>